<dbReference type="Proteomes" id="UP000294927">
    <property type="component" value="Unassembled WGS sequence"/>
</dbReference>
<feature type="transmembrane region" description="Helical" evidence="10">
    <location>
        <begin position="292"/>
        <end position="317"/>
    </location>
</feature>
<dbReference type="SUPFAM" id="SSF90123">
    <property type="entry name" value="ABC transporter transmembrane region"/>
    <property type="match status" value="1"/>
</dbReference>
<evidence type="ECO:0000256" key="8">
    <source>
        <dbReference type="ARBA" id="ARBA00022989"/>
    </source>
</evidence>
<dbReference type="EMBL" id="SOCP01000007">
    <property type="protein sequence ID" value="TDV49780.1"/>
    <property type="molecule type" value="Genomic_DNA"/>
</dbReference>
<dbReference type="AlphaFoldDB" id="A0A4R7VJZ4"/>
<dbReference type="PROSITE" id="PS50929">
    <property type="entry name" value="ABC_TM1F"/>
    <property type="match status" value="1"/>
</dbReference>
<feature type="transmembrane region" description="Helical" evidence="10">
    <location>
        <begin position="262"/>
        <end position="286"/>
    </location>
</feature>
<dbReference type="SMART" id="SM00382">
    <property type="entry name" value="AAA"/>
    <property type="match status" value="1"/>
</dbReference>
<dbReference type="InterPro" id="IPR027417">
    <property type="entry name" value="P-loop_NTPase"/>
</dbReference>
<dbReference type="InterPro" id="IPR039421">
    <property type="entry name" value="Type_1_exporter"/>
</dbReference>
<evidence type="ECO:0000256" key="6">
    <source>
        <dbReference type="ARBA" id="ARBA00022741"/>
    </source>
</evidence>
<dbReference type="Pfam" id="PF00005">
    <property type="entry name" value="ABC_tran"/>
    <property type="match status" value="1"/>
</dbReference>
<keyword evidence="5 10" id="KW-0812">Transmembrane</keyword>
<dbReference type="OrthoDB" id="9806127at2"/>
<proteinExistence type="predicted"/>
<feature type="transmembrane region" description="Helical" evidence="10">
    <location>
        <begin position="181"/>
        <end position="198"/>
    </location>
</feature>
<evidence type="ECO:0000259" key="11">
    <source>
        <dbReference type="PROSITE" id="PS50893"/>
    </source>
</evidence>
<comment type="caution">
    <text evidence="13">The sequence shown here is derived from an EMBL/GenBank/DDBJ whole genome shotgun (WGS) entry which is preliminary data.</text>
</comment>
<evidence type="ECO:0000256" key="7">
    <source>
        <dbReference type="ARBA" id="ARBA00022840"/>
    </source>
</evidence>
<dbReference type="FunFam" id="3.40.50.300:FF:001001">
    <property type="entry name" value="Multidrug ABC transporter ATP-binding protein"/>
    <property type="match status" value="1"/>
</dbReference>
<evidence type="ECO:0000259" key="12">
    <source>
        <dbReference type="PROSITE" id="PS50929"/>
    </source>
</evidence>
<dbReference type="Pfam" id="PF00664">
    <property type="entry name" value="ABC_membrane"/>
    <property type="match status" value="1"/>
</dbReference>
<name>A0A4R7VJZ4_9PSEU</name>
<comment type="subcellular location">
    <subcellularLocation>
        <location evidence="1">Cell membrane</location>
        <topology evidence="1">Multi-pass membrane protein</topology>
    </subcellularLocation>
</comment>
<keyword evidence="14" id="KW-1185">Reference proteome</keyword>
<evidence type="ECO:0000256" key="10">
    <source>
        <dbReference type="SAM" id="Phobius"/>
    </source>
</evidence>
<dbReference type="Gene3D" id="3.40.50.300">
    <property type="entry name" value="P-loop containing nucleotide triphosphate hydrolases"/>
    <property type="match status" value="1"/>
</dbReference>
<dbReference type="PROSITE" id="PS50893">
    <property type="entry name" value="ABC_TRANSPORTER_2"/>
    <property type="match status" value="1"/>
</dbReference>
<keyword evidence="4" id="KW-0997">Cell inner membrane</keyword>
<dbReference type="GO" id="GO:0005524">
    <property type="term" value="F:ATP binding"/>
    <property type="evidence" value="ECO:0007669"/>
    <property type="project" value="UniProtKB-KW"/>
</dbReference>
<dbReference type="Gene3D" id="1.20.1560.10">
    <property type="entry name" value="ABC transporter type 1, transmembrane domain"/>
    <property type="match status" value="1"/>
</dbReference>
<dbReference type="SUPFAM" id="SSF52540">
    <property type="entry name" value="P-loop containing nucleoside triphosphate hydrolases"/>
    <property type="match status" value="1"/>
</dbReference>
<dbReference type="CDD" id="cd07346">
    <property type="entry name" value="ABC_6TM_exporters"/>
    <property type="match status" value="1"/>
</dbReference>
<accession>A0A4R7VJZ4</accession>
<evidence type="ECO:0000256" key="3">
    <source>
        <dbReference type="ARBA" id="ARBA00022475"/>
    </source>
</evidence>
<dbReference type="InterPro" id="IPR036640">
    <property type="entry name" value="ABC1_TM_sf"/>
</dbReference>
<feature type="domain" description="ABC transmembrane type-1" evidence="12">
    <location>
        <begin position="42"/>
        <end position="322"/>
    </location>
</feature>
<gene>
    <name evidence="13" type="ORF">CLV71_107128</name>
</gene>
<dbReference type="PANTHER" id="PTHR43394:SF1">
    <property type="entry name" value="ATP-BINDING CASSETTE SUB-FAMILY B MEMBER 10, MITOCHONDRIAL"/>
    <property type="match status" value="1"/>
</dbReference>
<sequence length="588" mass="61925">MSVPQFVPHNTTETTLPVADAATVRREAFALVRGDRTAMTMVVLLYCCAAASGMVAPRLLGTMINDFQAGRPTSRVDQLALVIGVAAVLQLVLNRFARYAGQRMGERALRRLRDQFVARVLELPTSLVERAGTGDLLARSTGDVAVIGTTFREALPQVLISVAQIVFVVIAVALLDPLLGLVSLVGLPVVLAVTRWYLRRARSAYLAEGEANTALAGSLAATVDGSGTVEALGLRDARIEASESVAEHTVATRLRTLHLRNVLYPVVDFGQALPVALALVVGGLLYQHGALSLGVLVAAALYLLQLVAPVETILIWVEQLQRGGASFARLAGVGQVPAEPVALADTPADDRIEATGVHYTYDGGRPALRGVDLVVRPGERLAVVGPSGAGKTTLARLLSGVEAPTEGTVTVGGVPLVALPTADRCRRIVAVTQEHHVFMGTLRDNLTIATDEADDEALSAALASVGADWVDSLPDGLDTPVGAYGTGLDAARAQQLALARVVLADPHTVLLDEATAMLDPRTARRTERALAATLVGRGVIAVAHRLHTAHDADRIVVLREGRITETGTHDELVALGGSYAALWNSWHG</sequence>
<evidence type="ECO:0000256" key="1">
    <source>
        <dbReference type="ARBA" id="ARBA00004651"/>
    </source>
</evidence>
<keyword evidence="2" id="KW-0813">Transport</keyword>
<keyword evidence="7 13" id="KW-0067">ATP-binding</keyword>
<keyword evidence="6" id="KW-0547">Nucleotide-binding</keyword>
<reference evidence="13 14" key="1">
    <citation type="submission" date="2019-03" db="EMBL/GenBank/DDBJ databases">
        <title>Genomic Encyclopedia of Archaeal and Bacterial Type Strains, Phase II (KMG-II): from individual species to whole genera.</title>
        <authorList>
            <person name="Goeker M."/>
        </authorList>
    </citation>
    <scope>NUCLEOTIDE SEQUENCE [LARGE SCALE GENOMIC DNA]</scope>
    <source>
        <strain evidence="13 14">DSM 45499</strain>
    </source>
</reference>
<protein>
    <submittedName>
        <fullName evidence="13">ATP-binding cassette subfamily C protein</fullName>
    </submittedName>
</protein>
<feature type="transmembrane region" description="Helical" evidence="10">
    <location>
        <begin position="158"/>
        <end position="175"/>
    </location>
</feature>
<evidence type="ECO:0000256" key="4">
    <source>
        <dbReference type="ARBA" id="ARBA00022519"/>
    </source>
</evidence>
<dbReference type="InterPro" id="IPR003593">
    <property type="entry name" value="AAA+_ATPase"/>
</dbReference>
<dbReference type="GO" id="GO:0015421">
    <property type="term" value="F:ABC-type oligopeptide transporter activity"/>
    <property type="evidence" value="ECO:0007669"/>
    <property type="project" value="TreeGrafter"/>
</dbReference>
<dbReference type="RefSeq" id="WP_133904478.1">
    <property type="nucleotide sequence ID" value="NZ_SOCP01000007.1"/>
</dbReference>
<dbReference type="InterPro" id="IPR003439">
    <property type="entry name" value="ABC_transporter-like_ATP-bd"/>
</dbReference>
<dbReference type="PANTHER" id="PTHR43394">
    <property type="entry name" value="ATP-DEPENDENT PERMEASE MDL1, MITOCHONDRIAL"/>
    <property type="match status" value="1"/>
</dbReference>
<dbReference type="GO" id="GO:0005886">
    <property type="term" value="C:plasma membrane"/>
    <property type="evidence" value="ECO:0007669"/>
    <property type="project" value="UniProtKB-SubCell"/>
</dbReference>
<dbReference type="InterPro" id="IPR011527">
    <property type="entry name" value="ABC1_TM_dom"/>
</dbReference>
<keyword evidence="3" id="KW-1003">Cell membrane</keyword>
<keyword evidence="9 10" id="KW-0472">Membrane</keyword>
<evidence type="ECO:0000256" key="2">
    <source>
        <dbReference type="ARBA" id="ARBA00022448"/>
    </source>
</evidence>
<dbReference type="GO" id="GO:0016887">
    <property type="term" value="F:ATP hydrolysis activity"/>
    <property type="evidence" value="ECO:0007669"/>
    <property type="project" value="InterPro"/>
</dbReference>
<organism evidence="13 14">
    <name type="scientific">Actinophytocola oryzae</name>
    <dbReference type="NCBI Taxonomy" id="502181"/>
    <lineage>
        <taxon>Bacteria</taxon>
        <taxon>Bacillati</taxon>
        <taxon>Actinomycetota</taxon>
        <taxon>Actinomycetes</taxon>
        <taxon>Pseudonocardiales</taxon>
        <taxon>Pseudonocardiaceae</taxon>
    </lineage>
</organism>
<feature type="transmembrane region" description="Helical" evidence="10">
    <location>
        <begin position="79"/>
        <end position="97"/>
    </location>
</feature>
<feature type="domain" description="ABC transporter" evidence="11">
    <location>
        <begin position="352"/>
        <end position="585"/>
    </location>
</feature>
<keyword evidence="8 10" id="KW-1133">Transmembrane helix</keyword>
<feature type="transmembrane region" description="Helical" evidence="10">
    <location>
        <begin position="38"/>
        <end position="59"/>
    </location>
</feature>
<evidence type="ECO:0000256" key="9">
    <source>
        <dbReference type="ARBA" id="ARBA00023136"/>
    </source>
</evidence>
<evidence type="ECO:0000256" key="5">
    <source>
        <dbReference type="ARBA" id="ARBA00022692"/>
    </source>
</evidence>
<evidence type="ECO:0000313" key="13">
    <source>
        <dbReference type="EMBL" id="TDV49780.1"/>
    </source>
</evidence>
<evidence type="ECO:0000313" key="14">
    <source>
        <dbReference type="Proteomes" id="UP000294927"/>
    </source>
</evidence>